<dbReference type="InterPro" id="IPR014710">
    <property type="entry name" value="RmlC-like_jellyroll"/>
</dbReference>
<sequence>MRLILLSGGSGKRLWPLSNDSRSKQFLPLLEDENNQRESMVQRVYRQLKQNGLSAKSYIATGQAQVEVIHNQIGNDVRTIVEPERRDTFPAIALAASYVYSMESASLDETIVVLPVDPYVEDHFFTRIQELETCLHDSQADIGLLGVKPTYPSEKYGYIVPQLGSNSSTFTPVSHFEEKPSEAKAIELIKQEALWNCGVFAFRLEYIVNHLVSMNLSVHYEELLKQYNQMKKISFDYEVVEKADKIIVLPYDGYWKDLGTWNTLTEEMGSDKLGNVTMSDDSKNTHVINELDIPITVLGISNAVVAASPDGILISDKVASPRIKDLIKDLDQRPMYEERRWGRYRVLDFIKYPDGSQVLTKRIHISPNCNLSYQYHLKRREVWTIVSGSGEMVLDGRHVNVTSGDIIVVQPNMRHSIRALTELEIIEVQTGDELIEEDIVRLELQWENILRNYVQISDLLKEV</sequence>
<dbReference type="InterPro" id="IPR051161">
    <property type="entry name" value="Mannose-6P_isomerase_type2"/>
</dbReference>
<dbReference type="InterPro" id="IPR005835">
    <property type="entry name" value="NTP_transferase_dom"/>
</dbReference>
<dbReference type="Gene3D" id="3.90.550.10">
    <property type="entry name" value="Spore Coat Polysaccharide Biosynthesis Protein SpsA, Chain A"/>
    <property type="match status" value="1"/>
</dbReference>
<gene>
    <name evidence="3" type="ORF">H8B09_18205</name>
</gene>
<dbReference type="InterPro" id="IPR029044">
    <property type="entry name" value="Nucleotide-diphossugar_trans"/>
</dbReference>
<dbReference type="InterPro" id="IPR001538">
    <property type="entry name" value="Man6P_isomerase-2_C"/>
</dbReference>
<evidence type="ECO:0000313" key="4">
    <source>
        <dbReference type="Proteomes" id="UP000609346"/>
    </source>
</evidence>
<dbReference type="Gene3D" id="2.60.120.10">
    <property type="entry name" value="Jelly Rolls"/>
    <property type="match status" value="1"/>
</dbReference>
<evidence type="ECO:0000259" key="1">
    <source>
        <dbReference type="Pfam" id="PF00483"/>
    </source>
</evidence>
<dbReference type="PANTHER" id="PTHR46390:SF1">
    <property type="entry name" value="MANNOSE-1-PHOSPHATE GUANYLYLTRANSFERASE"/>
    <property type="match status" value="1"/>
</dbReference>
<evidence type="ECO:0000313" key="3">
    <source>
        <dbReference type="EMBL" id="MBD3920704.1"/>
    </source>
</evidence>
<comment type="caution">
    <text evidence="3">The sequence shown here is derived from an EMBL/GenBank/DDBJ whole genome shotgun (WGS) entry which is preliminary data.</text>
</comment>
<keyword evidence="4" id="KW-1185">Reference proteome</keyword>
<dbReference type="Pfam" id="PF00483">
    <property type="entry name" value="NTP_transferase"/>
    <property type="match status" value="1"/>
</dbReference>
<organism evidence="3 4">
    <name type="scientific">Paenibacillus terricola</name>
    <dbReference type="NCBI Taxonomy" id="2763503"/>
    <lineage>
        <taxon>Bacteria</taxon>
        <taxon>Bacillati</taxon>
        <taxon>Bacillota</taxon>
        <taxon>Bacilli</taxon>
        <taxon>Bacillales</taxon>
        <taxon>Paenibacillaceae</taxon>
        <taxon>Paenibacillus</taxon>
    </lineage>
</organism>
<dbReference type="InterPro" id="IPR011051">
    <property type="entry name" value="RmlC_Cupin_sf"/>
</dbReference>
<feature type="domain" description="Mannose-6-phosphate isomerase type II C-terminal" evidence="2">
    <location>
        <begin position="339"/>
        <end position="443"/>
    </location>
</feature>
<dbReference type="SUPFAM" id="SSF53448">
    <property type="entry name" value="Nucleotide-diphospho-sugar transferases"/>
    <property type="match status" value="1"/>
</dbReference>
<evidence type="ECO:0000259" key="2">
    <source>
        <dbReference type="Pfam" id="PF01050"/>
    </source>
</evidence>
<name>A0ABR8N2L0_9BACL</name>
<dbReference type="PANTHER" id="PTHR46390">
    <property type="entry name" value="MANNOSE-1-PHOSPHATE GUANYLYLTRANSFERASE"/>
    <property type="match status" value="1"/>
</dbReference>
<dbReference type="SUPFAM" id="SSF51182">
    <property type="entry name" value="RmlC-like cupins"/>
    <property type="match status" value="1"/>
</dbReference>
<accession>A0ABR8N2L0</accession>
<feature type="domain" description="Nucleotidyl transferase" evidence="1">
    <location>
        <begin position="4"/>
        <end position="267"/>
    </location>
</feature>
<dbReference type="Proteomes" id="UP000609346">
    <property type="component" value="Unassembled WGS sequence"/>
</dbReference>
<dbReference type="RefSeq" id="WP_191204980.1">
    <property type="nucleotide sequence ID" value="NZ_JACXZA010000004.1"/>
</dbReference>
<dbReference type="Pfam" id="PF01050">
    <property type="entry name" value="MannoseP_isomer"/>
    <property type="match status" value="1"/>
</dbReference>
<proteinExistence type="predicted"/>
<protein>
    <submittedName>
        <fullName evidence="3">Cupin domain-containing protein</fullName>
    </submittedName>
</protein>
<dbReference type="EMBL" id="JACXZA010000004">
    <property type="protein sequence ID" value="MBD3920704.1"/>
    <property type="molecule type" value="Genomic_DNA"/>
</dbReference>
<reference evidence="3 4" key="1">
    <citation type="submission" date="2020-09" db="EMBL/GenBank/DDBJ databases">
        <title>Paenibacillus sp. strain PR3 16S rRNA gene Genome sequencing and assembly.</title>
        <authorList>
            <person name="Kim J."/>
        </authorList>
    </citation>
    <scope>NUCLEOTIDE SEQUENCE [LARGE SCALE GENOMIC DNA]</scope>
    <source>
        <strain evidence="3 4">PR3</strain>
    </source>
</reference>
<dbReference type="CDD" id="cd02213">
    <property type="entry name" value="cupin_PMI_typeII_C"/>
    <property type="match status" value="1"/>
</dbReference>